<feature type="transmembrane region" description="Helical" evidence="1">
    <location>
        <begin position="33"/>
        <end position="55"/>
    </location>
</feature>
<organism evidence="2 3">
    <name type="scientific">Strongyloides papillosus</name>
    <name type="common">Intestinal threadworm</name>
    <dbReference type="NCBI Taxonomy" id="174720"/>
    <lineage>
        <taxon>Eukaryota</taxon>
        <taxon>Metazoa</taxon>
        <taxon>Ecdysozoa</taxon>
        <taxon>Nematoda</taxon>
        <taxon>Chromadorea</taxon>
        <taxon>Rhabditida</taxon>
        <taxon>Tylenchina</taxon>
        <taxon>Panagrolaimomorpha</taxon>
        <taxon>Strongyloidoidea</taxon>
        <taxon>Strongyloididae</taxon>
        <taxon>Strongyloides</taxon>
    </lineage>
</organism>
<evidence type="ECO:0000313" key="3">
    <source>
        <dbReference type="WBParaSite" id="SPAL_0001344300.1"/>
    </source>
</evidence>
<dbReference type="AlphaFoldDB" id="A0A0N5C668"/>
<keyword evidence="2" id="KW-1185">Reference proteome</keyword>
<protein>
    <submittedName>
        <fullName evidence="3">Serpentine Receptor, class Z</fullName>
    </submittedName>
</protein>
<reference evidence="3" key="1">
    <citation type="submission" date="2017-02" db="UniProtKB">
        <authorList>
            <consortium name="WormBaseParasite"/>
        </authorList>
    </citation>
    <scope>IDENTIFICATION</scope>
</reference>
<sequence>MSKENLTKDELTNQISEEEGFQIKYLTHLQIGIIYFLFSFFSIILQLLVFSSFYYKRELLKRKCFIIIFHHGVLSFIQQICHILTSIIIIFYIQKIELLLTIIGSLLNSTFIGSILFIFLLTLNRFDVFYNLNFFNIIEKRKFYHYAIIVCYILIVGLFSIYLYPSFSTTFDLKIYQWKYVHSKNCHLGYQLENKTIYIFLGISFLLQALIVIKIFKLRCYTSKPILLIYENFRILIHAFMCFVTTLFLELIWSGIIFKFYWKGSWLILPTILFIFHSVSNSIFILCFVK</sequence>
<feature type="transmembrane region" description="Helical" evidence="1">
    <location>
        <begin position="99"/>
        <end position="123"/>
    </location>
</feature>
<feature type="transmembrane region" description="Helical" evidence="1">
    <location>
        <begin position="143"/>
        <end position="164"/>
    </location>
</feature>
<feature type="transmembrane region" description="Helical" evidence="1">
    <location>
        <begin position="67"/>
        <end position="93"/>
    </location>
</feature>
<evidence type="ECO:0000313" key="2">
    <source>
        <dbReference type="Proteomes" id="UP000046392"/>
    </source>
</evidence>
<feature type="transmembrane region" description="Helical" evidence="1">
    <location>
        <begin position="236"/>
        <end position="261"/>
    </location>
</feature>
<evidence type="ECO:0000256" key="1">
    <source>
        <dbReference type="SAM" id="Phobius"/>
    </source>
</evidence>
<name>A0A0N5C668_STREA</name>
<accession>A0A0N5C668</accession>
<feature type="transmembrane region" description="Helical" evidence="1">
    <location>
        <begin position="197"/>
        <end position="216"/>
    </location>
</feature>
<keyword evidence="1" id="KW-0472">Membrane</keyword>
<keyword evidence="1" id="KW-1133">Transmembrane helix</keyword>
<dbReference type="Proteomes" id="UP000046392">
    <property type="component" value="Unplaced"/>
</dbReference>
<feature type="transmembrane region" description="Helical" evidence="1">
    <location>
        <begin position="267"/>
        <end position="289"/>
    </location>
</feature>
<proteinExistence type="predicted"/>
<dbReference type="WBParaSite" id="SPAL_0001344300.1">
    <property type="protein sequence ID" value="SPAL_0001344300.1"/>
    <property type="gene ID" value="SPAL_0001344300"/>
</dbReference>
<keyword evidence="1" id="KW-0812">Transmembrane</keyword>